<organism evidence="1">
    <name type="scientific">Salvia splendens</name>
    <name type="common">Scarlet sage</name>
    <dbReference type="NCBI Taxonomy" id="180675"/>
    <lineage>
        <taxon>Eukaryota</taxon>
        <taxon>Viridiplantae</taxon>
        <taxon>Streptophyta</taxon>
        <taxon>Embryophyta</taxon>
        <taxon>Tracheophyta</taxon>
        <taxon>Spermatophyta</taxon>
        <taxon>Magnoliopsida</taxon>
        <taxon>eudicotyledons</taxon>
        <taxon>Gunneridae</taxon>
        <taxon>Pentapetalae</taxon>
        <taxon>asterids</taxon>
        <taxon>lamiids</taxon>
        <taxon>Lamiales</taxon>
        <taxon>Lamiaceae</taxon>
        <taxon>Nepetoideae</taxon>
        <taxon>Mentheae</taxon>
        <taxon>Salviinae</taxon>
        <taxon>Salvia</taxon>
        <taxon>Salvia subgen. Calosphace</taxon>
        <taxon>core Calosphace</taxon>
    </lineage>
</organism>
<gene>
    <name evidence="1" type="ORF">SASPL_137449</name>
</gene>
<dbReference type="EMBL" id="PNBA02000014">
    <property type="protein sequence ID" value="KAG6400608.1"/>
    <property type="molecule type" value="Genomic_DNA"/>
</dbReference>
<dbReference type="Proteomes" id="UP000298416">
    <property type="component" value="Unassembled WGS sequence"/>
</dbReference>
<reference evidence="1" key="2">
    <citation type="submission" date="2020-08" db="EMBL/GenBank/DDBJ databases">
        <title>Plant Genome Project.</title>
        <authorList>
            <person name="Zhang R.-G."/>
        </authorList>
    </citation>
    <scope>NUCLEOTIDE SEQUENCE</scope>
    <source>
        <strain evidence="1">Huo1</strain>
        <tissue evidence="1">Leaf</tissue>
    </source>
</reference>
<sequence>MATTSPLHKNAVYNAGLTVCTQYTKPFPSISRPRADAGTLRGEKAGLNVFTFSCARLISIVFEINEPYPDVVAWLGFAAYEAEDIGAGAGAPDVVDLDVADLDKGGVDEVEVGDGALLHGYPSYVLLLHVIPQTADADAMAWPALHVLDEDVAEFVPKRDAVVSRLDDGIENTDVVSSGYVDAIGVRAFIRGGDSEALEGDVAAGDAVDVEVFAVLGGDVLDDGVVDEVQAQVDGELRAVLVFVTIVQFPGFPTLPVEHAPARDGKEVYVVNGYPFLGLHREFPRVLVGFQVAFHHKGDRGLAGPRHAGLAQYPIPFWDQDLACRW</sequence>
<evidence type="ECO:0000313" key="2">
    <source>
        <dbReference type="Proteomes" id="UP000298416"/>
    </source>
</evidence>
<proteinExistence type="predicted"/>
<dbReference type="AlphaFoldDB" id="A0A8X8WUZ1"/>
<comment type="caution">
    <text evidence="1">The sequence shown here is derived from an EMBL/GenBank/DDBJ whole genome shotgun (WGS) entry which is preliminary data.</text>
</comment>
<protein>
    <submittedName>
        <fullName evidence="1">Uncharacterized protein</fullName>
    </submittedName>
</protein>
<accession>A0A8X8WUZ1</accession>
<evidence type="ECO:0000313" key="1">
    <source>
        <dbReference type="EMBL" id="KAG6400608.1"/>
    </source>
</evidence>
<keyword evidence="2" id="KW-1185">Reference proteome</keyword>
<name>A0A8X8WUZ1_SALSN</name>
<reference evidence="1" key="1">
    <citation type="submission" date="2018-01" db="EMBL/GenBank/DDBJ databases">
        <authorList>
            <person name="Mao J.F."/>
        </authorList>
    </citation>
    <scope>NUCLEOTIDE SEQUENCE</scope>
    <source>
        <strain evidence="1">Huo1</strain>
        <tissue evidence="1">Leaf</tissue>
    </source>
</reference>